<dbReference type="EMBL" id="BARU01019337">
    <property type="protein sequence ID" value="GAH51502.1"/>
    <property type="molecule type" value="Genomic_DNA"/>
</dbReference>
<evidence type="ECO:0000313" key="2">
    <source>
        <dbReference type="EMBL" id="GAH51502.1"/>
    </source>
</evidence>
<organism evidence="2">
    <name type="scientific">marine sediment metagenome</name>
    <dbReference type="NCBI Taxonomy" id="412755"/>
    <lineage>
        <taxon>unclassified sequences</taxon>
        <taxon>metagenomes</taxon>
        <taxon>ecological metagenomes</taxon>
    </lineage>
</organism>
<evidence type="ECO:0000256" key="1">
    <source>
        <dbReference type="SAM" id="Phobius"/>
    </source>
</evidence>
<dbReference type="AlphaFoldDB" id="X1G2P9"/>
<accession>X1G2P9</accession>
<sequence length="60" mass="6908">YPVNYIESQLSFSGEIIKSHFNTMNTVDINNYRIAEILDYGFMVSYGILIFSLALIIARK</sequence>
<feature type="transmembrane region" description="Helical" evidence="1">
    <location>
        <begin position="40"/>
        <end position="58"/>
    </location>
</feature>
<keyword evidence="1" id="KW-1133">Transmembrane helix</keyword>
<keyword evidence="1" id="KW-0472">Membrane</keyword>
<comment type="caution">
    <text evidence="2">The sequence shown here is derived from an EMBL/GenBank/DDBJ whole genome shotgun (WGS) entry which is preliminary data.</text>
</comment>
<keyword evidence="1" id="KW-0812">Transmembrane</keyword>
<evidence type="ECO:0008006" key="3">
    <source>
        <dbReference type="Google" id="ProtNLM"/>
    </source>
</evidence>
<name>X1G2P9_9ZZZZ</name>
<reference evidence="2" key="1">
    <citation type="journal article" date="2014" name="Front. Microbiol.">
        <title>High frequency of phylogenetically diverse reductive dehalogenase-homologous genes in deep subseafloor sedimentary metagenomes.</title>
        <authorList>
            <person name="Kawai M."/>
            <person name="Futagami T."/>
            <person name="Toyoda A."/>
            <person name="Takaki Y."/>
            <person name="Nishi S."/>
            <person name="Hori S."/>
            <person name="Arai W."/>
            <person name="Tsubouchi T."/>
            <person name="Morono Y."/>
            <person name="Uchiyama I."/>
            <person name="Ito T."/>
            <person name="Fujiyama A."/>
            <person name="Inagaki F."/>
            <person name="Takami H."/>
        </authorList>
    </citation>
    <scope>NUCLEOTIDE SEQUENCE</scope>
    <source>
        <strain evidence="2">Expedition CK06-06</strain>
    </source>
</reference>
<gene>
    <name evidence="2" type="ORF">S03H2_31849</name>
</gene>
<feature type="non-terminal residue" evidence="2">
    <location>
        <position position="1"/>
    </location>
</feature>
<protein>
    <recommendedName>
        <fullName evidence="3">ABC-2 type transporter domain-containing protein</fullName>
    </recommendedName>
</protein>
<proteinExistence type="predicted"/>